<reference evidence="2 3" key="1">
    <citation type="submission" date="2018-08" db="EMBL/GenBank/DDBJ databases">
        <title>Draft genome sequences of two Aspergillus turcosus clinical strains isolated from bronchoalveolar lavage fluid: one azole-susceptible and the other azole-resistant.</title>
        <authorList>
            <person name="Parent-Michaud M."/>
            <person name="Dufresne P.J."/>
            <person name="Fournier E."/>
            <person name="Martineau C."/>
            <person name="Moreira S."/>
            <person name="Perkins V."/>
            <person name="De Repentigny L."/>
            <person name="Dufresne S.F."/>
        </authorList>
    </citation>
    <scope>NUCLEOTIDE SEQUENCE [LARGE SCALE GENOMIC DNA]</scope>
    <source>
        <strain evidence="2">HMR AF 1038</strain>
    </source>
</reference>
<dbReference type="OrthoDB" id="5275938at2759"/>
<comment type="caution">
    <text evidence="2">The sequence shown here is derived from an EMBL/GenBank/DDBJ whole genome shotgun (WGS) entry which is preliminary data.</text>
</comment>
<proteinExistence type="predicted"/>
<dbReference type="Gene3D" id="3.30.710.10">
    <property type="entry name" value="Potassium Channel Kv1.1, Chain A"/>
    <property type="match status" value="1"/>
</dbReference>
<evidence type="ECO:0008006" key="4">
    <source>
        <dbReference type="Google" id="ProtNLM"/>
    </source>
</evidence>
<dbReference type="EMBL" id="NIDN02000191">
    <property type="protein sequence ID" value="RLL94683.1"/>
    <property type="molecule type" value="Genomic_DNA"/>
</dbReference>
<feature type="region of interest" description="Disordered" evidence="1">
    <location>
        <begin position="30"/>
        <end position="80"/>
    </location>
</feature>
<sequence>MTSMAKYYYELDPHGDVVFLFPTIDPGTSKFPGPKAVRRESATPGQVTDGSVGRSSTSVTGTKAQGVTQKVGHRKLDNPEDTSVVGMRVSSKHLSLASPVFEKMFHGLWKEAQCLHAGHVEIEMDWQNMDAMLILMNVIHGHGPDIPRKVNLETLTEISILVDYYNCHEAINLASVLWIWHLRAGMAKEFCDDIVRWIWISWVFRLVDIFRSATYCAVTQSKGPISSLGLPIHHRIIDAIENRREHCIKTTLEALSRLVTDLRDGRKSCSFECDSFRLGALTKQLHTQGILGRLDEGTVPSISLDELKDFLTNIKSPAWCKVTKKRRRRDEDQHRGASDALEHSCNLQSLIEPILSNMTHHMKGCEYGDFQGGS</sequence>
<protein>
    <recommendedName>
        <fullName evidence="4">BTB domain-containing protein</fullName>
    </recommendedName>
</protein>
<dbReference type="InterPro" id="IPR011333">
    <property type="entry name" value="SKP1/BTB/POZ_sf"/>
</dbReference>
<evidence type="ECO:0000313" key="3">
    <source>
        <dbReference type="Proteomes" id="UP000215289"/>
    </source>
</evidence>
<gene>
    <name evidence="2" type="ORF">CFD26_104925</name>
</gene>
<evidence type="ECO:0000313" key="2">
    <source>
        <dbReference type="EMBL" id="RLL94683.1"/>
    </source>
</evidence>
<dbReference type="STRING" id="1245748.A0A3R7FP49"/>
<accession>A0A3R7FP49</accession>
<evidence type="ECO:0000256" key="1">
    <source>
        <dbReference type="SAM" id="MobiDB-lite"/>
    </source>
</evidence>
<keyword evidence="3" id="KW-1185">Reference proteome</keyword>
<name>A0A3R7FP49_9EURO</name>
<feature type="compositionally biased region" description="Low complexity" evidence="1">
    <location>
        <begin position="47"/>
        <end position="62"/>
    </location>
</feature>
<organism evidence="2 3">
    <name type="scientific">Aspergillus turcosus</name>
    <dbReference type="NCBI Taxonomy" id="1245748"/>
    <lineage>
        <taxon>Eukaryota</taxon>
        <taxon>Fungi</taxon>
        <taxon>Dikarya</taxon>
        <taxon>Ascomycota</taxon>
        <taxon>Pezizomycotina</taxon>
        <taxon>Eurotiomycetes</taxon>
        <taxon>Eurotiomycetidae</taxon>
        <taxon>Eurotiales</taxon>
        <taxon>Aspergillaceae</taxon>
        <taxon>Aspergillus</taxon>
        <taxon>Aspergillus subgen. Fumigati</taxon>
    </lineage>
</organism>
<dbReference type="AlphaFoldDB" id="A0A3R7FP49"/>
<dbReference type="Proteomes" id="UP000215289">
    <property type="component" value="Unassembled WGS sequence"/>
</dbReference>